<gene>
    <name evidence="1" type="ORF">AB675_1514</name>
</gene>
<accession>A0A0N0NK02</accession>
<proteinExistence type="predicted"/>
<organism evidence="1 2">
    <name type="scientific">Cyphellophora attinorum</name>
    <dbReference type="NCBI Taxonomy" id="1664694"/>
    <lineage>
        <taxon>Eukaryota</taxon>
        <taxon>Fungi</taxon>
        <taxon>Dikarya</taxon>
        <taxon>Ascomycota</taxon>
        <taxon>Pezizomycotina</taxon>
        <taxon>Eurotiomycetes</taxon>
        <taxon>Chaetothyriomycetidae</taxon>
        <taxon>Chaetothyriales</taxon>
        <taxon>Cyphellophoraceae</taxon>
        <taxon>Cyphellophora</taxon>
    </lineage>
</organism>
<dbReference type="VEuPathDB" id="FungiDB:AB675_1514"/>
<dbReference type="Pfam" id="PF11951">
    <property type="entry name" value="Fungal_trans_2"/>
    <property type="match status" value="1"/>
</dbReference>
<evidence type="ECO:0000313" key="2">
    <source>
        <dbReference type="Proteomes" id="UP000038010"/>
    </source>
</evidence>
<sequence>MFAGAAGASALTPVVLQKKATSSILLSTFVQYLAHSARRSSWTFSLLDLATDTRVDTLSFRSALNAVSLAHFAHTSRDEVFDVHASKEYGRALGYHRQALVNLPQARPPDARAVLKQALLTSTLLSYYELIAAVNPVAWSNHTAAAEQLLCTMGTKFIWDDLFVRQIAVSVRSHAVLRSTVYQQQTIFATEPWLEASREWTKSQEQSIAREAYDWILEWLLRISSYRNAIYNSNRDGTHVSSDVARAAFEAELQTNYTDFLLSLEPPIFPTNLPLFDGSVLSKSAEHGVTSLPALPRALRKQFTSMAFAYFHAAALLYQVCFPRADVNCGHNAVHIINVGLFLEQDERTNATGVLRMGFPFAMAWLGQKSDERSRQVGRTVFERWCQREGMAGLGVLIFR</sequence>
<evidence type="ECO:0008006" key="3">
    <source>
        <dbReference type="Google" id="ProtNLM"/>
    </source>
</evidence>
<keyword evidence="2" id="KW-1185">Reference proteome</keyword>
<dbReference type="InterPro" id="IPR021858">
    <property type="entry name" value="Fun_TF"/>
</dbReference>
<dbReference type="EMBL" id="LFJN01000025">
    <property type="protein sequence ID" value="KPI37249.1"/>
    <property type="molecule type" value="Genomic_DNA"/>
</dbReference>
<dbReference type="GeneID" id="28733292"/>
<dbReference type="AlphaFoldDB" id="A0A0N0NK02"/>
<protein>
    <recommendedName>
        <fullName evidence="3">Transcription factor domain-containing protein</fullName>
    </recommendedName>
</protein>
<name>A0A0N0NK02_9EURO</name>
<dbReference type="RefSeq" id="XP_017997212.1">
    <property type="nucleotide sequence ID" value="XM_018141412.1"/>
</dbReference>
<comment type="caution">
    <text evidence="1">The sequence shown here is derived from an EMBL/GenBank/DDBJ whole genome shotgun (WGS) entry which is preliminary data.</text>
</comment>
<dbReference type="Proteomes" id="UP000038010">
    <property type="component" value="Unassembled WGS sequence"/>
</dbReference>
<evidence type="ECO:0000313" key="1">
    <source>
        <dbReference type="EMBL" id="KPI37249.1"/>
    </source>
</evidence>
<reference evidence="1 2" key="1">
    <citation type="submission" date="2015-06" db="EMBL/GenBank/DDBJ databases">
        <title>Draft genome of the ant-associated black yeast Phialophora attae CBS 131958.</title>
        <authorList>
            <person name="Moreno L.F."/>
            <person name="Stielow B.J."/>
            <person name="de Hoog S."/>
            <person name="Vicente V.A."/>
            <person name="Weiss V.A."/>
            <person name="de Vries M."/>
            <person name="Cruz L.M."/>
            <person name="Souza E.M."/>
        </authorList>
    </citation>
    <scope>NUCLEOTIDE SEQUENCE [LARGE SCALE GENOMIC DNA]</scope>
    <source>
        <strain evidence="1 2">CBS 131958</strain>
    </source>
</reference>